<evidence type="ECO:0000313" key="1">
    <source>
        <dbReference type="EMBL" id="QRV14210.1"/>
    </source>
</evidence>
<dbReference type="RefSeq" id="WP_204747062.1">
    <property type="nucleotide sequence ID" value="NZ_CP069188.1"/>
</dbReference>
<reference evidence="1 2" key="1">
    <citation type="submission" date="2021-01" db="EMBL/GenBank/DDBJ databases">
        <title>Genome Sequence and Methylation Pattern of Haloterrigena salifodinae BOL5-1, An Extremely Halophilic Archaeon from a Bolivian Salt Mine.</title>
        <authorList>
            <person name="DasSarma P."/>
            <person name="Anton B.P."/>
            <person name="DasSarma S.L."/>
            <person name="von Ehrenheim H.A.L."/>
            <person name="Martinez F.L."/>
            <person name="Guzman D."/>
            <person name="Roberts R.J."/>
            <person name="DasSarma S."/>
        </authorList>
    </citation>
    <scope>NUCLEOTIDE SEQUENCE [LARGE SCALE GENOMIC DNA]</scope>
    <source>
        <strain evidence="1 2">BOL5-1</strain>
    </source>
</reference>
<dbReference type="GeneID" id="62876426"/>
<protein>
    <recommendedName>
        <fullName evidence="3">Major capsid protein</fullName>
    </recommendedName>
</protein>
<organism evidence="1 2">
    <name type="scientific">Haloterrigena salifodinae</name>
    <dbReference type="NCBI Taxonomy" id="2675099"/>
    <lineage>
        <taxon>Archaea</taxon>
        <taxon>Methanobacteriati</taxon>
        <taxon>Methanobacteriota</taxon>
        <taxon>Stenosarchaea group</taxon>
        <taxon>Halobacteria</taxon>
        <taxon>Halobacteriales</taxon>
        <taxon>Natrialbaceae</taxon>
        <taxon>Haloterrigena</taxon>
    </lineage>
</organism>
<dbReference type="OrthoDB" id="350865at2157"/>
<dbReference type="AlphaFoldDB" id="A0A8T8DYF8"/>
<keyword evidence="2" id="KW-1185">Reference proteome</keyword>
<dbReference type="Proteomes" id="UP000637819">
    <property type="component" value="Chromosome"/>
</dbReference>
<evidence type="ECO:0000313" key="2">
    <source>
        <dbReference type="Proteomes" id="UP000637819"/>
    </source>
</evidence>
<dbReference type="EMBL" id="CP069188">
    <property type="protein sequence ID" value="QRV14210.1"/>
    <property type="molecule type" value="Genomic_DNA"/>
</dbReference>
<dbReference type="KEGG" id="hsal:JMJ58_14840"/>
<sequence>MSRVTFQNVDGLTPEVLRNTMVETINQMDRINVGDGEGYASALTVFPMVNMNNPEEGYYTFGGVSGGMPAAAPDAESPMGALELPGKNTYETHSYKRKINPKKEVEVELDSSNAPFSLFNYGASYLNAETFVRREIVTWRGDENIEGLIGPNGDDPHSEIADADNAYTNYNTWDDHEASDPYRNVLDVAHNIKTQGRFLGNENRPPMFAGPDTIRDMRLNESLRNRLGATRDATLNTADVAGLMADDISGIREVAVQVPRTNENGELIDEDDNVVEKASNAAMDNILEPYDPSSGTKNRNVIIGTPGVESAFMPWFLEKLTKMADRAPVTSSISIDEERGFLTQMWNNDDPIATYMAAKQDIGFHLRRPENFAVLRV</sequence>
<accession>A0A8T8DYF8</accession>
<name>A0A8T8DYF8_9EURY</name>
<evidence type="ECO:0008006" key="3">
    <source>
        <dbReference type="Google" id="ProtNLM"/>
    </source>
</evidence>
<proteinExistence type="predicted"/>
<gene>
    <name evidence="1" type="ORF">JMJ58_14840</name>
</gene>